<dbReference type="PATRIC" id="fig|134605.3.peg.789"/>
<evidence type="ECO:0000256" key="6">
    <source>
        <dbReference type="ARBA" id="ARBA00022490"/>
    </source>
</evidence>
<keyword evidence="16" id="KW-1185">Reference proteome</keyword>
<evidence type="ECO:0000256" key="10">
    <source>
        <dbReference type="ARBA" id="ARBA00022840"/>
    </source>
</evidence>
<dbReference type="SUPFAM" id="SSF52540">
    <property type="entry name" value="P-loop containing nucleoside triphosphate hydrolases"/>
    <property type="match status" value="1"/>
</dbReference>
<evidence type="ECO:0000313" key="16">
    <source>
        <dbReference type="Proteomes" id="UP000070617"/>
    </source>
</evidence>
<dbReference type="HAMAP" id="MF_00328">
    <property type="entry name" value="Guanylate_kinase"/>
    <property type="match status" value="1"/>
</dbReference>
<dbReference type="Pfam" id="PF00625">
    <property type="entry name" value="Guanylate_kin"/>
    <property type="match status" value="1"/>
</dbReference>
<evidence type="ECO:0000256" key="7">
    <source>
        <dbReference type="ARBA" id="ARBA00022679"/>
    </source>
</evidence>
<gene>
    <name evidence="13" type="primary">gmk</name>
    <name evidence="15" type="ORF">HMPREF3206_00790</name>
</gene>
<protein>
    <recommendedName>
        <fullName evidence="5 13">Guanylate kinase</fullName>
        <ecNumber evidence="4 13">2.7.4.8</ecNumber>
    </recommendedName>
    <alternativeName>
        <fullName evidence="11 13">GMP kinase</fullName>
    </alternativeName>
</protein>
<dbReference type="RefSeq" id="WP_008802024.1">
    <property type="nucleotide sequence ID" value="NZ_KQ956528.1"/>
</dbReference>
<dbReference type="InterPro" id="IPR008144">
    <property type="entry name" value="Guanylate_kin-like_dom"/>
</dbReference>
<comment type="similarity">
    <text evidence="3 13">Belongs to the guanylate kinase family.</text>
</comment>
<dbReference type="PANTHER" id="PTHR23117">
    <property type="entry name" value="GUANYLATE KINASE-RELATED"/>
    <property type="match status" value="1"/>
</dbReference>
<keyword evidence="9 13" id="KW-0418">Kinase</keyword>
<comment type="catalytic activity">
    <reaction evidence="12 13">
        <text>GMP + ATP = GDP + ADP</text>
        <dbReference type="Rhea" id="RHEA:20780"/>
        <dbReference type="ChEBI" id="CHEBI:30616"/>
        <dbReference type="ChEBI" id="CHEBI:58115"/>
        <dbReference type="ChEBI" id="CHEBI:58189"/>
        <dbReference type="ChEBI" id="CHEBI:456216"/>
        <dbReference type="EC" id="2.7.4.8"/>
    </reaction>
</comment>
<evidence type="ECO:0000256" key="5">
    <source>
        <dbReference type="ARBA" id="ARBA00016296"/>
    </source>
</evidence>
<dbReference type="SMART" id="SM00072">
    <property type="entry name" value="GuKc"/>
    <property type="match status" value="1"/>
</dbReference>
<evidence type="ECO:0000256" key="4">
    <source>
        <dbReference type="ARBA" id="ARBA00012961"/>
    </source>
</evidence>
<dbReference type="STRING" id="134605.HMPREF3206_00790"/>
<feature type="binding site" evidence="13">
    <location>
        <begin position="11"/>
        <end position="18"/>
    </location>
    <ligand>
        <name>ATP</name>
        <dbReference type="ChEBI" id="CHEBI:30616"/>
    </ligand>
</feature>
<evidence type="ECO:0000256" key="12">
    <source>
        <dbReference type="ARBA" id="ARBA00048594"/>
    </source>
</evidence>
<dbReference type="InterPro" id="IPR027417">
    <property type="entry name" value="P-loop_NTPase"/>
</dbReference>
<dbReference type="GO" id="GO:0004385">
    <property type="term" value="F:GMP kinase activity"/>
    <property type="evidence" value="ECO:0007669"/>
    <property type="project" value="UniProtKB-UniRule"/>
</dbReference>
<evidence type="ECO:0000256" key="13">
    <source>
        <dbReference type="HAMAP-Rule" id="MF_00328"/>
    </source>
</evidence>
<accession>A0A133NFJ8</accession>
<dbReference type="InterPro" id="IPR017665">
    <property type="entry name" value="Guanylate_kinase"/>
</dbReference>
<dbReference type="EC" id="2.7.4.8" evidence="4 13"/>
<dbReference type="AlphaFoldDB" id="A0A133NFJ8"/>
<evidence type="ECO:0000256" key="2">
    <source>
        <dbReference type="ARBA" id="ARBA00004496"/>
    </source>
</evidence>
<keyword evidence="10 13" id="KW-0067">ATP-binding</keyword>
<proteinExistence type="inferred from homology"/>
<dbReference type="NCBIfam" id="TIGR03263">
    <property type="entry name" value="guanyl_kin"/>
    <property type="match status" value="1"/>
</dbReference>
<evidence type="ECO:0000256" key="1">
    <source>
        <dbReference type="ARBA" id="ARBA00003531"/>
    </source>
</evidence>
<name>A0A133NFJ8_9FUSO</name>
<dbReference type="FunFam" id="3.30.63.10:FF:000005">
    <property type="entry name" value="Guanylate kinase"/>
    <property type="match status" value="1"/>
</dbReference>
<keyword evidence="8 13" id="KW-0547">Nucleotide-binding</keyword>
<keyword evidence="6 13" id="KW-0963">Cytoplasm</keyword>
<reference evidence="16" key="1">
    <citation type="submission" date="2016-01" db="EMBL/GenBank/DDBJ databases">
        <authorList>
            <person name="Mitreva M."/>
            <person name="Pepin K.H."/>
            <person name="Mihindukulasuriya K.A."/>
            <person name="Fulton R."/>
            <person name="Fronick C."/>
            <person name="O'Laughlin M."/>
            <person name="Miner T."/>
            <person name="Herter B."/>
            <person name="Rosa B.A."/>
            <person name="Cordes M."/>
            <person name="Tomlinson C."/>
            <person name="Wollam A."/>
            <person name="Palsikar V.B."/>
            <person name="Mardis E.R."/>
            <person name="Wilson R.K."/>
        </authorList>
    </citation>
    <scope>NUCLEOTIDE SEQUENCE [LARGE SCALE GENOMIC DNA]</scope>
    <source>
        <strain evidence="16">CMW8396</strain>
    </source>
</reference>
<feature type="domain" description="Guanylate kinase-like" evidence="14">
    <location>
        <begin position="4"/>
        <end position="181"/>
    </location>
</feature>
<comment type="function">
    <text evidence="1 13">Essential for recycling GMP and indirectly, cGMP.</text>
</comment>
<dbReference type="GO" id="GO:0005524">
    <property type="term" value="F:ATP binding"/>
    <property type="evidence" value="ECO:0007669"/>
    <property type="project" value="UniProtKB-UniRule"/>
</dbReference>
<dbReference type="PROSITE" id="PS50052">
    <property type="entry name" value="GUANYLATE_KINASE_2"/>
    <property type="match status" value="1"/>
</dbReference>
<evidence type="ECO:0000256" key="8">
    <source>
        <dbReference type="ARBA" id="ARBA00022741"/>
    </source>
</evidence>
<organism evidence="15 16">
    <name type="scientific">Fusobacterium equinum</name>
    <dbReference type="NCBI Taxonomy" id="134605"/>
    <lineage>
        <taxon>Bacteria</taxon>
        <taxon>Fusobacteriati</taxon>
        <taxon>Fusobacteriota</taxon>
        <taxon>Fusobacteriia</taxon>
        <taxon>Fusobacteriales</taxon>
        <taxon>Fusobacteriaceae</taxon>
        <taxon>Fusobacterium</taxon>
    </lineage>
</organism>
<dbReference type="Gene3D" id="3.40.50.300">
    <property type="entry name" value="P-loop containing nucleotide triphosphate hydrolases"/>
    <property type="match status" value="1"/>
</dbReference>
<dbReference type="InterPro" id="IPR020590">
    <property type="entry name" value="Guanylate_kinase_CS"/>
</dbReference>
<dbReference type="PROSITE" id="PS00856">
    <property type="entry name" value="GUANYLATE_KINASE_1"/>
    <property type="match status" value="1"/>
</dbReference>
<evidence type="ECO:0000313" key="15">
    <source>
        <dbReference type="EMBL" id="KXA15072.1"/>
    </source>
</evidence>
<keyword evidence="7 13" id="KW-0808">Transferase</keyword>
<evidence type="ECO:0000256" key="11">
    <source>
        <dbReference type="ARBA" id="ARBA00030128"/>
    </source>
</evidence>
<dbReference type="Proteomes" id="UP000070617">
    <property type="component" value="Unassembled WGS sequence"/>
</dbReference>
<dbReference type="GO" id="GO:0005829">
    <property type="term" value="C:cytosol"/>
    <property type="evidence" value="ECO:0007669"/>
    <property type="project" value="TreeGrafter"/>
</dbReference>
<sequence>MPKGNLYVVSGPSGAGKSTICRKVRKMLGINLATSATTREPRTGEVHGVDYYFLSHAEFEKKIQEGAFLEYAKVHNNYYGTLKSEVENRVNQGEKVILEIDVQGGLQVKALYPDAHLIFFKTPNLEQLEARLRGRKTDSEETIQLRLKNSIEELKCEEKYDICIVNHTVEQACNDLIQIIEEKENLS</sequence>
<evidence type="ECO:0000259" key="14">
    <source>
        <dbReference type="PROSITE" id="PS50052"/>
    </source>
</evidence>
<dbReference type="EMBL" id="LRPX01000033">
    <property type="protein sequence ID" value="KXA15072.1"/>
    <property type="molecule type" value="Genomic_DNA"/>
</dbReference>
<dbReference type="CDD" id="cd00071">
    <property type="entry name" value="GMPK"/>
    <property type="match status" value="1"/>
</dbReference>
<evidence type="ECO:0000256" key="3">
    <source>
        <dbReference type="ARBA" id="ARBA00005790"/>
    </source>
</evidence>
<comment type="caution">
    <text evidence="15">The sequence shown here is derived from an EMBL/GenBank/DDBJ whole genome shotgun (WGS) entry which is preliminary data.</text>
</comment>
<dbReference type="Gene3D" id="3.30.63.10">
    <property type="entry name" value="Guanylate Kinase phosphate binding domain"/>
    <property type="match status" value="1"/>
</dbReference>
<dbReference type="PANTHER" id="PTHR23117:SF13">
    <property type="entry name" value="GUANYLATE KINASE"/>
    <property type="match status" value="1"/>
</dbReference>
<comment type="subcellular location">
    <subcellularLocation>
        <location evidence="2 13">Cytoplasm</location>
    </subcellularLocation>
</comment>
<evidence type="ECO:0000256" key="9">
    <source>
        <dbReference type="ARBA" id="ARBA00022777"/>
    </source>
</evidence>
<dbReference type="InterPro" id="IPR008145">
    <property type="entry name" value="GK/Ca_channel_bsu"/>
</dbReference>